<dbReference type="PANTHER" id="PTHR43044">
    <property type="match status" value="1"/>
</dbReference>
<feature type="non-terminal residue" evidence="2">
    <location>
        <position position="1"/>
    </location>
</feature>
<feature type="transmembrane region" description="Helical" evidence="1">
    <location>
        <begin position="79"/>
        <end position="102"/>
    </location>
</feature>
<dbReference type="AlphaFoldDB" id="A0A382FGT7"/>
<feature type="transmembrane region" description="Helical" evidence="1">
    <location>
        <begin position="182"/>
        <end position="202"/>
    </location>
</feature>
<reference evidence="2" key="1">
    <citation type="submission" date="2018-05" db="EMBL/GenBank/DDBJ databases">
        <authorList>
            <person name="Lanie J.A."/>
            <person name="Ng W.-L."/>
            <person name="Kazmierczak K.M."/>
            <person name="Andrzejewski T.M."/>
            <person name="Davidsen T.M."/>
            <person name="Wayne K.J."/>
            <person name="Tettelin H."/>
            <person name="Glass J.I."/>
            <person name="Rusch D."/>
            <person name="Podicherti R."/>
            <person name="Tsui H.-C.T."/>
            <person name="Winkler M.E."/>
        </authorList>
    </citation>
    <scope>NUCLEOTIDE SEQUENCE</scope>
</reference>
<feature type="transmembrane region" description="Helical" evidence="1">
    <location>
        <begin position="144"/>
        <end position="162"/>
    </location>
</feature>
<evidence type="ECO:0000313" key="2">
    <source>
        <dbReference type="EMBL" id="SVB61337.1"/>
    </source>
</evidence>
<keyword evidence="1" id="KW-1133">Transmembrane helix</keyword>
<accession>A0A382FGT7</accession>
<sequence>YAALVSFILTTFQSAPMAAIAPRIVKAHWRRPFSRIAEIFCVAGSINVLFFIPLVWILPGLEDGRRSLWFYGELQNVQYMPQIISTIAIVSLSICGLMLVWLSSSPDIAITKNQTTGIRKFLQTKLGSWWIGSSAQWFMIHHRLGILGAFYFMSLVAVHFTFSSDFCMALIPGWIDALFPVTHAHNSLQAGVSIVILTMFIMHKFGGYKEEIGLDQFWGIGKLQFALCILWFWFWFSSFIIFWYGAKPAEQSVLELLISGPYLPIFIATFCLNFFIPLCTMIWNPLRVSILGPTLISISVLIGTALDRIRLYVAAYSVSEQAPAHSLQNIPSAISPSTYDVMIWVGGISGCILVYLLATKVFPIINIWEQKELLLYKYHKKFHRTEVLVLGKPE</sequence>
<feature type="transmembrane region" description="Helical" evidence="1">
    <location>
        <begin position="341"/>
        <end position="358"/>
    </location>
</feature>
<feature type="transmembrane region" description="Helical" evidence="1">
    <location>
        <begin position="6"/>
        <end position="25"/>
    </location>
</feature>
<protein>
    <submittedName>
        <fullName evidence="2">Uncharacterized protein</fullName>
    </submittedName>
</protein>
<feature type="transmembrane region" description="Helical" evidence="1">
    <location>
        <begin position="223"/>
        <end position="244"/>
    </location>
</feature>
<feature type="transmembrane region" description="Helical" evidence="1">
    <location>
        <begin position="256"/>
        <end position="276"/>
    </location>
</feature>
<evidence type="ECO:0000256" key="1">
    <source>
        <dbReference type="SAM" id="Phobius"/>
    </source>
</evidence>
<dbReference type="PANTHER" id="PTHR43044:SF1">
    <property type="entry name" value="QUINOL:CYTOCHROME C OXIDOREDUCTASE QUINONE-BINDING SUBUNIT 2"/>
    <property type="match status" value="1"/>
</dbReference>
<feature type="transmembrane region" description="Helical" evidence="1">
    <location>
        <begin position="37"/>
        <end position="59"/>
    </location>
</feature>
<proteinExistence type="predicted"/>
<dbReference type="EMBL" id="UINC01049489">
    <property type="protein sequence ID" value="SVB61337.1"/>
    <property type="molecule type" value="Genomic_DNA"/>
</dbReference>
<feature type="transmembrane region" description="Helical" evidence="1">
    <location>
        <begin position="288"/>
        <end position="306"/>
    </location>
</feature>
<gene>
    <name evidence="2" type="ORF">METZ01_LOCUS214191</name>
</gene>
<name>A0A382FGT7_9ZZZZ</name>
<keyword evidence="1" id="KW-0812">Transmembrane</keyword>
<keyword evidence="1" id="KW-0472">Membrane</keyword>
<organism evidence="2">
    <name type="scientific">marine metagenome</name>
    <dbReference type="NCBI Taxonomy" id="408172"/>
    <lineage>
        <taxon>unclassified sequences</taxon>
        <taxon>metagenomes</taxon>
        <taxon>ecological metagenomes</taxon>
    </lineage>
</organism>